<feature type="transmembrane region" description="Helical" evidence="6">
    <location>
        <begin position="21"/>
        <end position="40"/>
    </location>
</feature>
<keyword evidence="3 6" id="KW-0812">Transmembrane</keyword>
<reference evidence="7" key="1">
    <citation type="submission" date="2022-07" db="EMBL/GenBank/DDBJ databases">
        <title>Taxonomy of Novel Oxalotrophic and Methylotrophic Bacteria.</title>
        <authorList>
            <person name="Sahin N."/>
            <person name="Tani A."/>
        </authorList>
    </citation>
    <scope>NUCLEOTIDE SEQUENCE</scope>
    <source>
        <strain evidence="7">Y10</strain>
    </source>
</reference>
<evidence type="ECO:0000313" key="7">
    <source>
        <dbReference type="EMBL" id="GLB48140.1"/>
    </source>
</evidence>
<sequence length="423" mass="47872">MKERIASLVANNRVLLKNFSYLSIIRVINLLLPLVVYPYLIKVLGGEKYGLVVFAEAIIGYLVILVGFGFNIAATKEVSIHRDDKKKLGEIVSSIFLLKGVLFVASVLILAIVLFFLPEGGNYKLLFYLSLWLCLNDIIFPIWYFQGIEEMKYITYITVLTKVVFFGLIFLFIKEESDYLYVPILNGIGVIVGGVIALYIVFKKHKVAFVIPTFQALKFYFKEALPIFVSQLSMKLYVSSNKVIIGAFLGMVDVAYYDLAEKIINMLKVPQNMINQSIFPRISRDKNIGFIKKAFKLILVVNVLLSLCMVVLSEHVVVFLGGKEMLPSKKVIDILTVTVPIIAMSNVFGLYLLIPFGFNKVFSRIIVASGLFYAVQMFIIWKFVSFTLLNVAYVTITTETFVTAGTYWFCVKNGLWKPKKLSV</sequence>
<protein>
    <submittedName>
        <fullName evidence="7">Transporter</fullName>
    </submittedName>
</protein>
<evidence type="ECO:0000256" key="1">
    <source>
        <dbReference type="ARBA" id="ARBA00004651"/>
    </source>
</evidence>
<feature type="transmembrane region" description="Helical" evidence="6">
    <location>
        <begin position="95"/>
        <end position="117"/>
    </location>
</feature>
<proteinExistence type="predicted"/>
<comment type="caution">
    <text evidence="7">The sequence shown here is derived from an EMBL/GenBank/DDBJ whole genome shotgun (WGS) entry which is preliminary data.</text>
</comment>
<organism evidence="7 8">
    <name type="scientific">Neptunitalea lumnitzerae</name>
    <dbReference type="NCBI Taxonomy" id="2965509"/>
    <lineage>
        <taxon>Bacteria</taxon>
        <taxon>Pseudomonadati</taxon>
        <taxon>Bacteroidota</taxon>
        <taxon>Flavobacteriia</taxon>
        <taxon>Flavobacteriales</taxon>
        <taxon>Flavobacteriaceae</taxon>
        <taxon>Neptunitalea</taxon>
    </lineage>
</organism>
<keyword evidence="8" id="KW-1185">Reference proteome</keyword>
<name>A0ABQ5MGI3_9FLAO</name>
<comment type="subcellular location">
    <subcellularLocation>
        <location evidence="1">Cell membrane</location>
        <topology evidence="1">Multi-pass membrane protein</topology>
    </subcellularLocation>
</comment>
<dbReference type="Proteomes" id="UP001143543">
    <property type="component" value="Unassembled WGS sequence"/>
</dbReference>
<feature type="transmembrane region" description="Helical" evidence="6">
    <location>
        <begin position="361"/>
        <end position="384"/>
    </location>
</feature>
<dbReference type="PANTHER" id="PTHR30250:SF11">
    <property type="entry name" value="O-ANTIGEN TRANSPORTER-RELATED"/>
    <property type="match status" value="1"/>
</dbReference>
<evidence type="ECO:0000256" key="5">
    <source>
        <dbReference type="ARBA" id="ARBA00023136"/>
    </source>
</evidence>
<dbReference type="CDD" id="cd13128">
    <property type="entry name" value="MATE_Wzx_like"/>
    <property type="match status" value="1"/>
</dbReference>
<dbReference type="InterPro" id="IPR002797">
    <property type="entry name" value="Polysacc_synth"/>
</dbReference>
<feature type="transmembrane region" description="Helical" evidence="6">
    <location>
        <begin position="294"/>
        <end position="312"/>
    </location>
</feature>
<evidence type="ECO:0000256" key="6">
    <source>
        <dbReference type="SAM" id="Phobius"/>
    </source>
</evidence>
<gene>
    <name evidence="7" type="ORF">Y10_05080</name>
</gene>
<evidence type="ECO:0000256" key="4">
    <source>
        <dbReference type="ARBA" id="ARBA00022989"/>
    </source>
</evidence>
<evidence type="ECO:0000256" key="3">
    <source>
        <dbReference type="ARBA" id="ARBA00022692"/>
    </source>
</evidence>
<evidence type="ECO:0000256" key="2">
    <source>
        <dbReference type="ARBA" id="ARBA00022475"/>
    </source>
</evidence>
<evidence type="ECO:0000313" key="8">
    <source>
        <dbReference type="Proteomes" id="UP001143543"/>
    </source>
</evidence>
<keyword evidence="2" id="KW-1003">Cell membrane</keyword>
<feature type="transmembrane region" description="Helical" evidence="6">
    <location>
        <begin position="390"/>
        <end position="410"/>
    </location>
</feature>
<dbReference type="Pfam" id="PF01943">
    <property type="entry name" value="Polysacc_synt"/>
    <property type="match status" value="1"/>
</dbReference>
<feature type="transmembrane region" description="Helical" evidence="6">
    <location>
        <begin position="123"/>
        <end position="146"/>
    </location>
</feature>
<feature type="transmembrane region" description="Helical" evidence="6">
    <location>
        <begin position="332"/>
        <end position="354"/>
    </location>
</feature>
<feature type="transmembrane region" description="Helical" evidence="6">
    <location>
        <begin position="52"/>
        <end position="74"/>
    </location>
</feature>
<keyword evidence="4 6" id="KW-1133">Transmembrane helix</keyword>
<dbReference type="InterPro" id="IPR050833">
    <property type="entry name" value="Poly_Biosynth_Transport"/>
</dbReference>
<dbReference type="PANTHER" id="PTHR30250">
    <property type="entry name" value="PST FAMILY PREDICTED COLANIC ACID TRANSPORTER"/>
    <property type="match status" value="1"/>
</dbReference>
<dbReference type="EMBL" id="BRVO01000001">
    <property type="protein sequence ID" value="GLB48140.1"/>
    <property type="molecule type" value="Genomic_DNA"/>
</dbReference>
<feature type="transmembrane region" description="Helical" evidence="6">
    <location>
        <begin position="153"/>
        <end position="173"/>
    </location>
</feature>
<feature type="transmembrane region" description="Helical" evidence="6">
    <location>
        <begin position="179"/>
        <end position="202"/>
    </location>
</feature>
<dbReference type="RefSeq" id="WP_281763794.1">
    <property type="nucleotide sequence ID" value="NZ_BRVO01000001.1"/>
</dbReference>
<keyword evidence="5 6" id="KW-0472">Membrane</keyword>
<accession>A0ABQ5MGI3</accession>